<dbReference type="STRING" id="69395.AQ619_13575"/>
<dbReference type="RefSeq" id="WP_062148629.1">
    <property type="nucleotide sequence ID" value="NZ_CP013002.1"/>
</dbReference>
<accession>A0A0P0P1C3</accession>
<keyword evidence="2" id="KW-1185">Reference proteome</keyword>
<dbReference type="AlphaFoldDB" id="A0A0P0P1C3"/>
<dbReference type="EMBL" id="CP013002">
    <property type="protein sequence ID" value="ALL14291.1"/>
    <property type="molecule type" value="Genomic_DNA"/>
</dbReference>
<evidence type="ECO:0000313" key="2">
    <source>
        <dbReference type="Proteomes" id="UP000056905"/>
    </source>
</evidence>
<dbReference type="KEGG" id="chq:AQ619_13575"/>
<protein>
    <submittedName>
        <fullName evidence="1">Uncharacterized protein</fullName>
    </submittedName>
</protein>
<proteinExistence type="predicted"/>
<gene>
    <name evidence="1" type="ORF">AQ619_13575</name>
</gene>
<sequence>MLFQPTTRIDLTKLRLGRSSLKQLKIRADSETLTQLDAERFMRRIEEAFAELGPLLDESPNPVSAPFTVIDGGRS</sequence>
<name>A0A0P0P1C3_9CAUL</name>
<dbReference type="OrthoDB" id="9930303at2"/>
<organism evidence="1 2">
    <name type="scientific">Caulobacter henricii</name>
    <dbReference type="NCBI Taxonomy" id="69395"/>
    <lineage>
        <taxon>Bacteria</taxon>
        <taxon>Pseudomonadati</taxon>
        <taxon>Pseudomonadota</taxon>
        <taxon>Alphaproteobacteria</taxon>
        <taxon>Caulobacterales</taxon>
        <taxon>Caulobacteraceae</taxon>
        <taxon>Caulobacter</taxon>
    </lineage>
</organism>
<reference evidence="1 2" key="1">
    <citation type="submission" date="2015-10" db="EMBL/GenBank/DDBJ databases">
        <title>Conservation of the essential genome among Caulobacter and Brevundimonas species.</title>
        <authorList>
            <person name="Scott D."/>
            <person name="Ely B."/>
        </authorList>
    </citation>
    <scope>NUCLEOTIDE SEQUENCE [LARGE SCALE GENOMIC DNA]</scope>
    <source>
        <strain evidence="1 2">CB4</strain>
    </source>
</reference>
<evidence type="ECO:0000313" key="1">
    <source>
        <dbReference type="EMBL" id="ALL14291.1"/>
    </source>
</evidence>
<dbReference type="Proteomes" id="UP000056905">
    <property type="component" value="Chromosome"/>
</dbReference>